<evidence type="ECO:0000313" key="2">
    <source>
        <dbReference type="EMBL" id="PEN06962.1"/>
    </source>
</evidence>
<dbReference type="AlphaFoldDB" id="A0A2H3P0N2"/>
<protein>
    <recommendedName>
        <fullName evidence="4">ATP-binding protein</fullName>
    </recommendedName>
</protein>
<evidence type="ECO:0008006" key="4">
    <source>
        <dbReference type="Google" id="ProtNLM"/>
    </source>
</evidence>
<dbReference type="Proteomes" id="UP000221024">
    <property type="component" value="Unassembled WGS sequence"/>
</dbReference>
<keyword evidence="3" id="KW-1185">Reference proteome</keyword>
<evidence type="ECO:0000313" key="3">
    <source>
        <dbReference type="Proteomes" id="UP000221024"/>
    </source>
</evidence>
<dbReference type="OrthoDB" id="856045at2"/>
<organism evidence="2 3">
    <name type="scientific">Longimonas halophila</name>
    <dbReference type="NCBI Taxonomy" id="1469170"/>
    <lineage>
        <taxon>Bacteria</taxon>
        <taxon>Pseudomonadati</taxon>
        <taxon>Rhodothermota</taxon>
        <taxon>Rhodothermia</taxon>
        <taxon>Rhodothermales</taxon>
        <taxon>Salisaetaceae</taxon>
        <taxon>Longimonas</taxon>
    </lineage>
</organism>
<reference evidence="2 3" key="1">
    <citation type="submission" date="2017-10" db="EMBL/GenBank/DDBJ databases">
        <title>Draft genome of Longimonas halophila.</title>
        <authorList>
            <person name="Goh K.M."/>
            <person name="Shamsir M.S."/>
            <person name="Lim S.W."/>
        </authorList>
    </citation>
    <scope>NUCLEOTIDE SEQUENCE [LARGE SCALE GENOMIC DNA]</scope>
    <source>
        <strain evidence="2 3">KCTC 42399</strain>
    </source>
</reference>
<feature type="region of interest" description="Disordered" evidence="1">
    <location>
        <begin position="1082"/>
        <end position="1103"/>
    </location>
</feature>
<gene>
    <name evidence="2" type="ORF">CRI93_07405</name>
</gene>
<comment type="caution">
    <text evidence="2">The sequence shown here is derived from an EMBL/GenBank/DDBJ whole genome shotgun (WGS) entry which is preliminary data.</text>
</comment>
<dbReference type="EMBL" id="PDEP01000006">
    <property type="protein sequence ID" value="PEN06962.1"/>
    <property type="molecule type" value="Genomic_DNA"/>
</dbReference>
<proteinExistence type="predicted"/>
<name>A0A2H3P0N2_9BACT</name>
<sequence>MKDLPVSIRGQFKRSVDLVRDFHDASEIDGYIVTPTAQKVLRQIGASIQGDRTERSWTLTGPYGGGKSAFALFASHIARGNSNAIDHLRKENEELAISFKPLQETPLCPVLVGGARKPLNTALLEGLAAALPSFAEQVDADEDTREELLGLSKEIEEAIHQEDLSGETTLDLFLRASRGVQSSGGDGLFIVIDELGKLLEYAALHPDRGDIFVLQQLAERAARTVKEDEPSLFLTTILHQSFERYASDLDQTQREEWQKVQGRFEDIAYVEPTDATLQLLANAVQVDRSALSSKSKLLVDDVVAAAQLPKRFDVSETRELLYETLPLHPLVSLLVGPLFRRLAQNERSLFAFLSSSEPNGFLDIMAQVGEEAPASDLPLYRLDHLYDYLMTTLGATLFNQNTSKLWAETEAALGRMKDVTPLSQPVLKQIALLNFAGEMAGLEATTDLICSSMDAPTEDVEKELSRLIDERVIAYRKYSDSYIVWQGSDIDIEEEVEKARAQVSPDVPLADLLTEVVPPSPVAAHRHSYETGTTRVFEVLYSASNMWEATLEGATPEADGYIVYVLPDRNTDRQELVQALKSEAEDTLLFFAVPEGVSRLRDIVYELKCLQWVGKNVEELNGDATARRELRERQADLEQRVDASLSRLLVANESGQNPCTWIHKGATLRVEGQRHLQSIFSEACDEAFPDVPEIWNELLNLREPSPSAVRGQKKLLEAMTTGNEEEGRAPDKNRLGIEGTPAEYGLYASIVQATGMHREGDDGTWYFTHPYKEEKPGCYAVWNRIEECFREASGKPVTVDTFFDELAKRPYGMRAGLTPVFLFAYFKANEDEIAFYENGTFLQQIDYGMIERLLKTPSKFEMQQVTIEGPRRDVLEHLAPLVGLADDDRKPLPVVLRILREIHGLPPYVRKTSRMSEEALAVREALYRATDPTTLLFDELPRALNTSVDSFLSSEDVNEEAIQSFVTGLQQALREITRAYDQLIRIIQERVAKSFQTRGDTVEEQRHEISERAQTLEPHVSDDELKAFVIRATNEMMDTQAWYESIATLLTGKPPVKWLDDDFERFSAELVQTARKFRNREPLVFESGSSTGDKPEKNQSRKQPKCNLIRIRLGITTLGEDEQETVVQIQPDDQQTVDKLADELEYTLESASNVGSRDTQIDLAALGKLIQRLSKDLDTSLTSELEADLQS</sequence>
<evidence type="ECO:0000256" key="1">
    <source>
        <dbReference type="SAM" id="MobiDB-lite"/>
    </source>
</evidence>
<dbReference type="RefSeq" id="WP_141491612.1">
    <property type="nucleotide sequence ID" value="NZ_PDEP01000006.1"/>
</dbReference>
<accession>A0A2H3P0N2</accession>